<dbReference type="AlphaFoldDB" id="A0A1G7T415"/>
<sequence>MITREKRRAERGQWKAVLYAFLFPLLLCACGETGTRFHLEGKFKNINQGEFYLCDFDNGTKDTISLRDGRFTYDKDMPDTVVLTLIFPNFSELPIIATPGGNIKMEGDVSHLKETEITGTEENELLTGFRLQTKEMMPPAVKQKAEEFILKHPASPVSLYLLRRYFIMAVDADYARIAKLSETMLKAKPNSIPLIQLHKRLKATSNLKSSGKLPKFRATDTNGKTVSDSLLRKKANVIMVWASWSFDSQQMLHQLNRWKSEHHDSIGVISICMDADACEGRKALENDSIKWPDVCDGKMWDSPLVSTLGISFIPENIVIDKSGNIVGRHLSAADLKDKVDKLLRQK</sequence>
<evidence type="ECO:0000259" key="5">
    <source>
        <dbReference type="PROSITE" id="PS51352"/>
    </source>
</evidence>
<dbReference type="Pfam" id="PF08534">
    <property type="entry name" value="Redoxin"/>
    <property type="match status" value="1"/>
</dbReference>
<dbReference type="RefSeq" id="WP_176944232.1">
    <property type="nucleotide sequence ID" value="NZ_CP091794.1"/>
</dbReference>
<name>A0A1G7T415_9BACT</name>
<keyword evidence="2" id="KW-0201">Cytochrome c-type biogenesis</keyword>
<dbReference type="CDD" id="cd02966">
    <property type="entry name" value="TlpA_like_family"/>
    <property type="match status" value="1"/>
</dbReference>
<dbReference type="Gene3D" id="3.40.30.10">
    <property type="entry name" value="Glutaredoxin"/>
    <property type="match status" value="1"/>
</dbReference>
<dbReference type="InterPro" id="IPR013740">
    <property type="entry name" value="Redoxin"/>
</dbReference>
<dbReference type="PANTHER" id="PTHR42852:SF6">
    <property type="entry name" value="THIOL:DISULFIDE INTERCHANGE PROTEIN DSBE"/>
    <property type="match status" value="1"/>
</dbReference>
<dbReference type="InterPro" id="IPR036249">
    <property type="entry name" value="Thioredoxin-like_sf"/>
</dbReference>
<feature type="domain" description="Thioredoxin" evidence="5">
    <location>
        <begin position="207"/>
        <end position="346"/>
    </location>
</feature>
<dbReference type="GO" id="GO:0030313">
    <property type="term" value="C:cell envelope"/>
    <property type="evidence" value="ECO:0007669"/>
    <property type="project" value="UniProtKB-SubCell"/>
</dbReference>
<keyword evidence="3" id="KW-1015">Disulfide bond</keyword>
<dbReference type="GO" id="GO:0017004">
    <property type="term" value="P:cytochrome complex assembly"/>
    <property type="evidence" value="ECO:0007669"/>
    <property type="project" value="UniProtKB-KW"/>
</dbReference>
<keyword evidence="6" id="KW-0413">Isomerase</keyword>
<comment type="subcellular location">
    <subcellularLocation>
        <location evidence="1">Cell envelope</location>
    </subcellularLocation>
</comment>
<proteinExistence type="predicted"/>
<dbReference type="GO" id="GO:0016853">
    <property type="term" value="F:isomerase activity"/>
    <property type="evidence" value="ECO:0007669"/>
    <property type="project" value="UniProtKB-KW"/>
</dbReference>
<evidence type="ECO:0000313" key="7">
    <source>
        <dbReference type="Proteomes" id="UP000198779"/>
    </source>
</evidence>
<keyword evidence="7" id="KW-1185">Reference proteome</keyword>
<dbReference type="InterPro" id="IPR013766">
    <property type="entry name" value="Thioredoxin_domain"/>
</dbReference>
<evidence type="ECO:0000256" key="4">
    <source>
        <dbReference type="ARBA" id="ARBA00023284"/>
    </source>
</evidence>
<accession>A0A1G7T415</accession>
<dbReference type="PROSITE" id="PS51257">
    <property type="entry name" value="PROKAR_LIPOPROTEIN"/>
    <property type="match status" value="1"/>
</dbReference>
<dbReference type="EMBL" id="FNCQ01000002">
    <property type="protein sequence ID" value="SDG29981.1"/>
    <property type="molecule type" value="Genomic_DNA"/>
</dbReference>
<dbReference type="InterPro" id="IPR050553">
    <property type="entry name" value="Thioredoxin_ResA/DsbE_sf"/>
</dbReference>
<dbReference type="PROSITE" id="PS51352">
    <property type="entry name" value="THIOREDOXIN_2"/>
    <property type="match status" value="1"/>
</dbReference>
<protein>
    <submittedName>
        <fullName evidence="6">Thiol-disulfide isomerase or thioredoxin</fullName>
    </submittedName>
</protein>
<evidence type="ECO:0000256" key="2">
    <source>
        <dbReference type="ARBA" id="ARBA00022748"/>
    </source>
</evidence>
<evidence type="ECO:0000256" key="3">
    <source>
        <dbReference type="ARBA" id="ARBA00023157"/>
    </source>
</evidence>
<dbReference type="Pfam" id="PF14289">
    <property type="entry name" value="DUF4369"/>
    <property type="match status" value="1"/>
</dbReference>
<evidence type="ECO:0000313" key="6">
    <source>
        <dbReference type="EMBL" id="SDG29981.1"/>
    </source>
</evidence>
<dbReference type="PANTHER" id="PTHR42852">
    <property type="entry name" value="THIOL:DISULFIDE INTERCHANGE PROTEIN DSBE"/>
    <property type="match status" value="1"/>
</dbReference>
<dbReference type="SUPFAM" id="SSF52833">
    <property type="entry name" value="Thioredoxin-like"/>
    <property type="match status" value="1"/>
</dbReference>
<gene>
    <name evidence="6" type="ORF">SAMN04487901_102114</name>
</gene>
<dbReference type="InterPro" id="IPR025380">
    <property type="entry name" value="DUF4369"/>
</dbReference>
<dbReference type="STRING" id="645274.SAMN04487901_102114"/>
<evidence type="ECO:0000256" key="1">
    <source>
        <dbReference type="ARBA" id="ARBA00004196"/>
    </source>
</evidence>
<reference evidence="7" key="1">
    <citation type="submission" date="2016-10" db="EMBL/GenBank/DDBJ databases">
        <authorList>
            <person name="Varghese N."/>
            <person name="Submissions S."/>
        </authorList>
    </citation>
    <scope>NUCLEOTIDE SEQUENCE [LARGE SCALE GENOMIC DNA]</scope>
    <source>
        <strain evidence="7">BP1-148</strain>
    </source>
</reference>
<keyword evidence="4" id="KW-0676">Redox-active center</keyword>
<dbReference type="Proteomes" id="UP000198779">
    <property type="component" value="Unassembled WGS sequence"/>
</dbReference>
<organism evidence="6 7">
    <name type="scientific">Prevotella communis</name>
    <dbReference type="NCBI Taxonomy" id="2913614"/>
    <lineage>
        <taxon>Bacteria</taxon>
        <taxon>Pseudomonadati</taxon>
        <taxon>Bacteroidota</taxon>
        <taxon>Bacteroidia</taxon>
        <taxon>Bacteroidales</taxon>
        <taxon>Prevotellaceae</taxon>
        <taxon>Prevotella</taxon>
    </lineage>
</organism>